<protein>
    <submittedName>
        <fullName evidence="5">MtrB/PioB family decaheme-associated outer membrane protein</fullName>
    </submittedName>
</protein>
<dbReference type="NCBIfam" id="TIGR03509">
    <property type="entry name" value="OMP_MtrB_PioB"/>
    <property type="match status" value="1"/>
</dbReference>
<keyword evidence="2" id="KW-0472">Membrane</keyword>
<dbReference type="Pfam" id="PF11854">
    <property type="entry name" value="MtrB_PioB"/>
    <property type="match status" value="1"/>
</dbReference>
<evidence type="ECO:0000256" key="4">
    <source>
        <dbReference type="SAM" id="SignalP"/>
    </source>
</evidence>
<evidence type="ECO:0000256" key="2">
    <source>
        <dbReference type="ARBA" id="ARBA00023136"/>
    </source>
</evidence>
<evidence type="ECO:0000256" key="1">
    <source>
        <dbReference type="ARBA" id="ARBA00004442"/>
    </source>
</evidence>
<dbReference type="Gene3D" id="2.40.170.20">
    <property type="entry name" value="TonB-dependent receptor, beta-barrel domain"/>
    <property type="match status" value="2"/>
</dbReference>
<organism evidence="5 6">
    <name type="scientific">Rhodanobacter terrae</name>
    <dbReference type="NCBI Taxonomy" id="418647"/>
    <lineage>
        <taxon>Bacteria</taxon>
        <taxon>Pseudomonadati</taxon>
        <taxon>Pseudomonadota</taxon>
        <taxon>Gammaproteobacteria</taxon>
        <taxon>Lysobacterales</taxon>
        <taxon>Rhodanobacteraceae</taxon>
        <taxon>Rhodanobacter</taxon>
    </lineage>
</organism>
<accession>A0ABW0SSW1</accession>
<comment type="caution">
    <text evidence="5">The sequence shown here is derived from an EMBL/GenBank/DDBJ whole genome shotgun (WGS) entry which is preliminary data.</text>
</comment>
<feature type="signal peptide" evidence="4">
    <location>
        <begin position="1"/>
        <end position="27"/>
    </location>
</feature>
<keyword evidence="6" id="KW-1185">Reference proteome</keyword>
<reference evidence="6" key="1">
    <citation type="journal article" date="2019" name="Int. J. Syst. Evol. Microbiol.">
        <title>The Global Catalogue of Microorganisms (GCM) 10K type strain sequencing project: providing services to taxonomists for standard genome sequencing and annotation.</title>
        <authorList>
            <consortium name="The Broad Institute Genomics Platform"/>
            <consortium name="The Broad Institute Genome Sequencing Center for Infectious Disease"/>
            <person name="Wu L."/>
            <person name="Ma J."/>
        </authorList>
    </citation>
    <scope>NUCLEOTIDE SEQUENCE [LARGE SCALE GENOMIC DNA]</scope>
    <source>
        <strain evidence="6">CGMCC 1.13587</strain>
    </source>
</reference>
<dbReference type="EMBL" id="JBHSNG010000002">
    <property type="protein sequence ID" value="MFC5579978.1"/>
    <property type="molecule type" value="Genomic_DNA"/>
</dbReference>
<dbReference type="SUPFAM" id="SSF56935">
    <property type="entry name" value="Porins"/>
    <property type="match status" value="1"/>
</dbReference>
<evidence type="ECO:0000313" key="6">
    <source>
        <dbReference type="Proteomes" id="UP001596111"/>
    </source>
</evidence>
<gene>
    <name evidence="5" type="ORF">ACFPPB_02435</name>
</gene>
<evidence type="ECO:0000313" key="5">
    <source>
        <dbReference type="EMBL" id="MFC5579978.1"/>
    </source>
</evidence>
<dbReference type="RefSeq" id="WP_377324058.1">
    <property type="nucleotide sequence ID" value="NZ_JBHSNG010000002.1"/>
</dbReference>
<sequence length="792" mass="86354">MKSINGVLSVKSLVLAILSVLPLVVSAQGDDDVSILTKPTNFVELGLGNVPNDSYGFGQYNGLGRSGIFGIGNLSVQGGDAYGQGLSTRRWSIDGTNLGTDIRAVDASIRDQGHWMFGLNFTQQHHDIADFWTPMQGSMGGNTFRLPQGFGTISTATAAVPYGTQALTPTQVGYFHKVNVHTNRYNTGVTLGYDIDRQWNVQLDWNHIEQSGSKLISSGTDGNNKAFGATLAGYSTGKEAIQMLMNPTDYTTDNFNLALNWAGAKAFFTASYYGSRFVDNYSSVSFSNPYSSGKAPNGSLLGAPYPVDALSTPPSNDFNQVNFSGGYNLTPTTHLVGGYSYGRNTQNMGYVNQDQMQPGGLPVNSLHGKVITTHADLKLTNQTTRDLSLSAGINYNEHDNQTPAYTYRFFDLGSGPETSVSIPLSYKITEGTLGGDYRITSAQRLHFGYEYKETKRWCNSVLPIDPATGLPVGARVSATNARYYQAVSVLDCVEVPKAEENKFVVNYRANASDALNFNAGYAYSDRSSTVNPAFYSPLQANSEGFENYNYQAFFDGSRREQLVKAGVNYQATDKLNLSMDLRGTKDEYYDSVMGVQQGKSSSVNLDAAYQVSEKTTASVYANWQYRSRDMVSATGRDSVGTAGLTGWSNNLIDKGSAFGANLTHGGLMHGKLDLKADASYSLDRTHYNTQSYTTAAIPGVVCATTPGNAGYNCGSTPNVTSELLRASLTANYHIDRRSSVTLGYYFEKLNSNDYYYNYYQLRSTGTTTMPTNQLSPSYTENVVFVAYRYSFM</sequence>
<evidence type="ECO:0000256" key="3">
    <source>
        <dbReference type="ARBA" id="ARBA00023237"/>
    </source>
</evidence>
<feature type="chain" id="PRO_5046046230" evidence="4">
    <location>
        <begin position="28"/>
        <end position="792"/>
    </location>
</feature>
<comment type="subcellular location">
    <subcellularLocation>
        <location evidence="1">Cell outer membrane</location>
    </subcellularLocation>
</comment>
<name>A0ABW0SSW1_9GAMM</name>
<keyword evidence="4" id="KW-0732">Signal</keyword>
<keyword evidence="3" id="KW-0998">Cell outer membrane</keyword>
<dbReference type="InterPro" id="IPR036942">
    <property type="entry name" value="Beta-barrel_TonB_sf"/>
</dbReference>
<proteinExistence type="predicted"/>
<dbReference type="Proteomes" id="UP001596111">
    <property type="component" value="Unassembled WGS sequence"/>
</dbReference>
<dbReference type="InterPro" id="IPR020016">
    <property type="entry name" value="Decahaem-assoc_OM_MtrB/PioB"/>
</dbReference>